<dbReference type="InterPro" id="IPR014757">
    <property type="entry name" value="Tscrpt_reg_IclR_C"/>
</dbReference>
<dbReference type="EMBL" id="JAAC01000034">
    <property type="protein sequence ID" value="KDE64546.1"/>
    <property type="molecule type" value="Genomic_DNA"/>
</dbReference>
<dbReference type="Pfam" id="PF09339">
    <property type="entry name" value="HTH_IclR"/>
    <property type="match status" value="1"/>
</dbReference>
<comment type="caution">
    <text evidence="6">The sequence shown here is derived from an EMBL/GenBank/DDBJ whole genome shotgun (WGS) entry which is preliminary data.</text>
</comment>
<keyword evidence="2" id="KW-0238">DNA-binding</keyword>
<dbReference type="SMART" id="SM00346">
    <property type="entry name" value="HTH_ICLR"/>
    <property type="match status" value="1"/>
</dbReference>
<evidence type="ECO:0000256" key="2">
    <source>
        <dbReference type="ARBA" id="ARBA00023125"/>
    </source>
</evidence>
<dbReference type="GO" id="GO:0003700">
    <property type="term" value="F:DNA-binding transcription factor activity"/>
    <property type="evidence" value="ECO:0007669"/>
    <property type="project" value="TreeGrafter"/>
</dbReference>
<reference evidence="6 7" key="1">
    <citation type="submission" date="2014-01" db="EMBL/GenBank/DDBJ databases">
        <title>Comparative genomics of Fusobacterium necrophorum wild isolates.</title>
        <authorList>
            <person name="Kittichotirat W."/>
            <person name="Bumgarner R.E."/>
            <person name="Lawrence P."/>
        </authorList>
    </citation>
    <scope>NUCLEOTIDE SEQUENCE [LARGE SCALE GENOMIC DNA]</scope>
    <source>
        <strain evidence="6 7">BL</strain>
    </source>
</reference>
<organism evidence="6 7">
    <name type="scientific">Fusobacterium necrophorum BL</name>
    <dbReference type="NCBI Taxonomy" id="1441732"/>
    <lineage>
        <taxon>Bacteria</taxon>
        <taxon>Fusobacteriati</taxon>
        <taxon>Fusobacteriota</taxon>
        <taxon>Fusobacteriia</taxon>
        <taxon>Fusobacteriales</taxon>
        <taxon>Fusobacteriaceae</taxon>
        <taxon>Fusobacterium</taxon>
    </lineage>
</organism>
<dbReference type="InterPro" id="IPR005471">
    <property type="entry name" value="Tscrpt_reg_IclR_N"/>
</dbReference>
<evidence type="ECO:0000256" key="3">
    <source>
        <dbReference type="ARBA" id="ARBA00023163"/>
    </source>
</evidence>
<dbReference type="Proteomes" id="UP000027473">
    <property type="component" value="Unassembled WGS sequence"/>
</dbReference>
<dbReference type="InterPro" id="IPR036390">
    <property type="entry name" value="WH_DNA-bd_sf"/>
</dbReference>
<dbReference type="InterPro" id="IPR029016">
    <property type="entry name" value="GAF-like_dom_sf"/>
</dbReference>
<dbReference type="InterPro" id="IPR036388">
    <property type="entry name" value="WH-like_DNA-bd_sf"/>
</dbReference>
<sequence>MKKNMKVIQSIQRAINILNCFDQNNLVLSLNEISQKLDLNINTTRGLVNSLVVNNLIEHNLEDNTYSIGSYFVLKSNLIIKNNINRAKEISLYHLVDLTNKFKVSSRLQIITSDSIFTINAVNPKSHYILESTEQENFPLHATSSGKIFILYREKRLEELVLEKFTENTITNIEDLKKEIKEIEKNGYSTEFDEIGFGISSIAVPIFDNNNDIFGTISVTALTQVIKEKKSELILELKLKVKELEKELFYK</sequence>
<dbReference type="SUPFAM" id="SSF46785">
    <property type="entry name" value="Winged helix' DNA-binding domain"/>
    <property type="match status" value="1"/>
</dbReference>
<keyword evidence="3" id="KW-0804">Transcription</keyword>
<dbReference type="GO" id="GO:0045892">
    <property type="term" value="P:negative regulation of DNA-templated transcription"/>
    <property type="evidence" value="ECO:0007669"/>
    <property type="project" value="TreeGrafter"/>
</dbReference>
<dbReference type="SUPFAM" id="SSF55781">
    <property type="entry name" value="GAF domain-like"/>
    <property type="match status" value="1"/>
</dbReference>
<evidence type="ECO:0000259" key="5">
    <source>
        <dbReference type="PROSITE" id="PS51078"/>
    </source>
</evidence>
<dbReference type="PANTHER" id="PTHR30136:SF24">
    <property type="entry name" value="HTH-TYPE TRANSCRIPTIONAL REPRESSOR ALLR"/>
    <property type="match status" value="1"/>
</dbReference>
<evidence type="ECO:0008006" key="8">
    <source>
        <dbReference type="Google" id="ProtNLM"/>
    </source>
</evidence>
<dbReference type="Gene3D" id="1.10.10.10">
    <property type="entry name" value="Winged helix-like DNA-binding domain superfamily/Winged helix DNA-binding domain"/>
    <property type="match status" value="1"/>
</dbReference>
<dbReference type="RefSeq" id="WP_035905397.1">
    <property type="nucleotide sequence ID" value="NZ_JAAC01000034.1"/>
</dbReference>
<keyword evidence="1" id="KW-0805">Transcription regulation</keyword>
<dbReference type="GO" id="GO:0003677">
    <property type="term" value="F:DNA binding"/>
    <property type="evidence" value="ECO:0007669"/>
    <property type="project" value="UniProtKB-KW"/>
</dbReference>
<dbReference type="PROSITE" id="PS51078">
    <property type="entry name" value="ICLR_ED"/>
    <property type="match status" value="1"/>
</dbReference>
<feature type="domain" description="IclR-ED" evidence="5">
    <location>
        <begin position="64"/>
        <end position="250"/>
    </location>
</feature>
<evidence type="ECO:0000256" key="1">
    <source>
        <dbReference type="ARBA" id="ARBA00023015"/>
    </source>
</evidence>
<protein>
    <recommendedName>
        <fullName evidence="8">IclR family transcriptional regulator</fullName>
    </recommendedName>
</protein>
<accession>A0AB73BZ04</accession>
<dbReference type="PANTHER" id="PTHR30136">
    <property type="entry name" value="HELIX-TURN-HELIX TRANSCRIPTIONAL REGULATOR, ICLR FAMILY"/>
    <property type="match status" value="1"/>
</dbReference>
<dbReference type="AlphaFoldDB" id="A0AB73BZ04"/>
<dbReference type="Pfam" id="PF01614">
    <property type="entry name" value="IclR_C"/>
    <property type="match status" value="1"/>
</dbReference>
<dbReference type="Gene3D" id="3.30.450.40">
    <property type="match status" value="1"/>
</dbReference>
<dbReference type="InterPro" id="IPR050707">
    <property type="entry name" value="HTH_MetabolicPath_Reg"/>
</dbReference>
<dbReference type="PROSITE" id="PS51077">
    <property type="entry name" value="HTH_ICLR"/>
    <property type="match status" value="1"/>
</dbReference>
<name>A0AB73BZ04_9FUSO</name>
<evidence type="ECO:0000259" key="4">
    <source>
        <dbReference type="PROSITE" id="PS51077"/>
    </source>
</evidence>
<gene>
    <name evidence="6" type="ORF">FUSO3_02635</name>
</gene>
<proteinExistence type="predicted"/>
<evidence type="ECO:0000313" key="7">
    <source>
        <dbReference type="Proteomes" id="UP000027473"/>
    </source>
</evidence>
<evidence type="ECO:0000313" key="6">
    <source>
        <dbReference type="EMBL" id="KDE64546.1"/>
    </source>
</evidence>
<feature type="domain" description="HTH iclR-type" evidence="4">
    <location>
        <begin position="8"/>
        <end position="70"/>
    </location>
</feature>